<gene>
    <name evidence="2" type="ORF">GCM10022267_55890</name>
</gene>
<dbReference type="Proteomes" id="UP001500711">
    <property type="component" value="Unassembled WGS sequence"/>
</dbReference>
<feature type="region of interest" description="Disordered" evidence="1">
    <location>
        <begin position="1"/>
        <end position="28"/>
    </location>
</feature>
<protein>
    <submittedName>
        <fullName evidence="2">Uncharacterized protein</fullName>
    </submittedName>
</protein>
<accession>A0ABP7BL39</accession>
<proteinExistence type="predicted"/>
<evidence type="ECO:0000313" key="3">
    <source>
        <dbReference type="Proteomes" id="UP001500711"/>
    </source>
</evidence>
<dbReference type="EMBL" id="BAABBE010000017">
    <property type="protein sequence ID" value="GAA3662517.1"/>
    <property type="molecule type" value="Genomic_DNA"/>
</dbReference>
<organism evidence="2 3">
    <name type="scientific">Lentzea roselyniae</name>
    <dbReference type="NCBI Taxonomy" id="531940"/>
    <lineage>
        <taxon>Bacteria</taxon>
        <taxon>Bacillati</taxon>
        <taxon>Actinomycetota</taxon>
        <taxon>Actinomycetes</taxon>
        <taxon>Pseudonocardiales</taxon>
        <taxon>Pseudonocardiaceae</taxon>
        <taxon>Lentzea</taxon>
    </lineage>
</organism>
<keyword evidence="3" id="KW-1185">Reference proteome</keyword>
<evidence type="ECO:0000256" key="1">
    <source>
        <dbReference type="SAM" id="MobiDB-lite"/>
    </source>
</evidence>
<name>A0ABP7BL39_9PSEU</name>
<comment type="caution">
    <text evidence="2">The sequence shown here is derived from an EMBL/GenBank/DDBJ whole genome shotgun (WGS) entry which is preliminary data.</text>
</comment>
<reference evidence="3" key="1">
    <citation type="journal article" date="2019" name="Int. J. Syst. Evol. Microbiol.">
        <title>The Global Catalogue of Microorganisms (GCM) 10K type strain sequencing project: providing services to taxonomists for standard genome sequencing and annotation.</title>
        <authorList>
            <consortium name="The Broad Institute Genomics Platform"/>
            <consortium name="The Broad Institute Genome Sequencing Center for Infectious Disease"/>
            <person name="Wu L."/>
            <person name="Ma J."/>
        </authorList>
    </citation>
    <scope>NUCLEOTIDE SEQUENCE [LARGE SCALE GENOMIC DNA]</scope>
    <source>
        <strain evidence="3">JCM 17494</strain>
    </source>
</reference>
<sequence>MTARTFVDGSASEGGEEDTRGAGEGMPPCSAVQAVTNRANSTTKCFRAAIGQIYLRWQRVQSAVRS</sequence>
<evidence type="ECO:0000313" key="2">
    <source>
        <dbReference type="EMBL" id="GAA3662517.1"/>
    </source>
</evidence>